<gene>
    <name evidence="1" type="ORF">VCUG_01417</name>
</gene>
<dbReference type="HOGENOM" id="CLU_088000_0_0_1"/>
<evidence type="ECO:0000313" key="1">
    <source>
        <dbReference type="EMBL" id="ELA47056.1"/>
    </source>
</evidence>
<accession>L2GTR2</accession>
<dbReference type="GeneID" id="19879295"/>
<dbReference type="OMA" id="PLRCIQI"/>
<dbReference type="VEuPathDB" id="MicrosporidiaDB:VCUG_01417"/>
<dbReference type="AlphaFoldDB" id="L2GTR2"/>
<reference evidence="2" key="1">
    <citation type="submission" date="2011-03" db="EMBL/GenBank/DDBJ databases">
        <title>The genome sequence of Vavraia culicis strain floridensis.</title>
        <authorList>
            <consortium name="The Broad Institute Genome Sequencing Platform"/>
            <person name="Cuomo C."/>
            <person name="Becnel J."/>
            <person name="Sanscrainte N."/>
            <person name="Young S.K."/>
            <person name="Zeng Q."/>
            <person name="Gargeya S."/>
            <person name="Fitzgerald M."/>
            <person name="Haas B."/>
            <person name="Abouelleil A."/>
            <person name="Alvarado L."/>
            <person name="Arachchi H.M."/>
            <person name="Berlin A."/>
            <person name="Chapman S.B."/>
            <person name="Gearin G."/>
            <person name="Goldberg J."/>
            <person name="Griggs A."/>
            <person name="Gujja S."/>
            <person name="Hansen M."/>
            <person name="Heiman D."/>
            <person name="Howarth C."/>
            <person name="Larimer J."/>
            <person name="Lui A."/>
            <person name="MacDonald P.J.P."/>
            <person name="McCowen C."/>
            <person name="Montmayeur A."/>
            <person name="Murphy C."/>
            <person name="Neiman D."/>
            <person name="Pearson M."/>
            <person name="Priest M."/>
            <person name="Roberts A."/>
            <person name="Saif S."/>
            <person name="Shea T."/>
            <person name="Sisk P."/>
            <person name="Stolte C."/>
            <person name="Sykes S."/>
            <person name="Wortman J."/>
            <person name="Nusbaum C."/>
            <person name="Birren B."/>
        </authorList>
    </citation>
    <scope>NUCLEOTIDE SEQUENCE [LARGE SCALE GENOMIC DNA]</scope>
    <source>
        <strain evidence="2">floridensis</strain>
    </source>
</reference>
<evidence type="ECO:0000313" key="2">
    <source>
        <dbReference type="Proteomes" id="UP000011081"/>
    </source>
</evidence>
<proteinExistence type="predicted"/>
<organism evidence="1 2">
    <name type="scientific">Vavraia culicis (isolate floridensis)</name>
    <name type="common">Microsporidian parasite</name>
    <dbReference type="NCBI Taxonomy" id="948595"/>
    <lineage>
        <taxon>Eukaryota</taxon>
        <taxon>Fungi</taxon>
        <taxon>Fungi incertae sedis</taxon>
        <taxon>Microsporidia</taxon>
        <taxon>Pleistophoridae</taxon>
        <taxon>Vavraia</taxon>
    </lineage>
</organism>
<dbReference type="RefSeq" id="XP_008074437.1">
    <property type="nucleotide sequence ID" value="XM_008076246.1"/>
</dbReference>
<dbReference type="Proteomes" id="UP000011081">
    <property type="component" value="Unassembled WGS sequence"/>
</dbReference>
<name>L2GTR2_VAVCU</name>
<dbReference type="EMBL" id="GL877425">
    <property type="protein sequence ID" value="ELA47056.1"/>
    <property type="molecule type" value="Genomic_DNA"/>
</dbReference>
<keyword evidence="2" id="KW-1185">Reference proteome</keyword>
<protein>
    <submittedName>
        <fullName evidence="1">Uncharacterized protein</fullName>
    </submittedName>
</protein>
<dbReference type="OrthoDB" id="10261753at2759"/>
<sequence>MDIKTAITQIIRKEFKPCTHVIFPEIPLTTEPSILLAIPYIRGVQMRRKEHFQNYIDEIKYYGLTNDCRFETRDDKIRTRELKQLFLTREVDFDDEEWVIEMLKYFYILAVEEVKYLEAEEQLIAYREVHSDGKETAFDTLSANNAQPLRCIQIDGSERKELLVGRIKPTLTLEEYSERVLERMRQSMPKEYEKEVVSELEAYDKEIEELVKMDEFKDEMVQGNTYRRA</sequence>
<dbReference type="InParanoid" id="L2GTR2"/>